<keyword evidence="8" id="KW-1185">Reference proteome</keyword>
<dbReference type="AlphaFoldDB" id="A0AAX6I326"/>
<comment type="subcellular location">
    <subcellularLocation>
        <location evidence="1">Nucleus</location>
    </subcellularLocation>
</comment>
<reference evidence="7" key="1">
    <citation type="journal article" date="2023" name="GigaByte">
        <title>Genome assembly of the bearded iris, Iris pallida Lam.</title>
        <authorList>
            <person name="Bruccoleri R.E."/>
            <person name="Oakeley E.J."/>
            <person name="Faust A.M.E."/>
            <person name="Altorfer M."/>
            <person name="Dessus-Babus S."/>
            <person name="Burckhardt D."/>
            <person name="Oertli M."/>
            <person name="Naumann U."/>
            <person name="Petersen F."/>
            <person name="Wong J."/>
        </authorList>
    </citation>
    <scope>NUCLEOTIDE SEQUENCE</scope>
    <source>
        <strain evidence="7">GSM-AAB239-AS_SAM_17_03QT</strain>
    </source>
</reference>
<dbReference type="EMBL" id="JANAVB010004998">
    <property type="protein sequence ID" value="KAJ6847710.1"/>
    <property type="molecule type" value="Genomic_DNA"/>
</dbReference>
<dbReference type="Pfam" id="PF25372">
    <property type="entry name" value="DUF7885"/>
    <property type="match status" value="3"/>
</dbReference>
<dbReference type="SUPFAM" id="SSF52047">
    <property type="entry name" value="RNI-like"/>
    <property type="match status" value="2"/>
</dbReference>
<dbReference type="PANTHER" id="PTHR13318:SF95">
    <property type="entry name" value="F-BOX PROTEIN YLR352W"/>
    <property type="match status" value="1"/>
</dbReference>
<evidence type="ECO:0000313" key="7">
    <source>
        <dbReference type="EMBL" id="KAJ6847710.1"/>
    </source>
</evidence>
<dbReference type="Pfam" id="PF00646">
    <property type="entry name" value="F-box"/>
    <property type="match status" value="1"/>
</dbReference>
<dbReference type="PANTHER" id="PTHR13318">
    <property type="entry name" value="PARTNER OF PAIRED, ISOFORM B-RELATED"/>
    <property type="match status" value="1"/>
</dbReference>
<dbReference type="InterPro" id="IPR001810">
    <property type="entry name" value="F-box_dom"/>
</dbReference>
<accession>A0AAX6I326</accession>
<reference evidence="7" key="2">
    <citation type="submission" date="2023-04" db="EMBL/GenBank/DDBJ databases">
        <authorList>
            <person name="Bruccoleri R.E."/>
            <person name="Oakeley E.J."/>
            <person name="Faust A.-M."/>
            <person name="Dessus-Babus S."/>
            <person name="Altorfer M."/>
            <person name="Burckhardt D."/>
            <person name="Oertli M."/>
            <person name="Naumann U."/>
            <person name="Petersen F."/>
            <person name="Wong J."/>
        </authorList>
    </citation>
    <scope>NUCLEOTIDE SEQUENCE</scope>
    <source>
        <strain evidence="7">GSM-AAB239-AS_SAM_17_03QT</strain>
        <tissue evidence="7">Leaf</tissue>
    </source>
</reference>
<dbReference type="GO" id="GO:0010105">
    <property type="term" value="P:negative regulation of ethylene-activated signaling pathway"/>
    <property type="evidence" value="ECO:0007669"/>
    <property type="project" value="UniProtKB-ARBA"/>
</dbReference>
<evidence type="ECO:0000256" key="2">
    <source>
        <dbReference type="ARBA" id="ARBA00004906"/>
    </source>
</evidence>
<dbReference type="GO" id="GO:0031146">
    <property type="term" value="P:SCF-dependent proteasomal ubiquitin-dependent protein catabolic process"/>
    <property type="evidence" value="ECO:0007669"/>
    <property type="project" value="TreeGrafter"/>
</dbReference>
<comment type="pathway">
    <text evidence="2">Protein modification; protein ubiquitination.</text>
</comment>
<proteinExistence type="predicted"/>
<dbReference type="GO" id="GO:0009873">
    <property type="term" value="P:ethylene-activated signaling pathway"/>
    <property type="evidence" value="ECO:0007669"/>
    <property type="project" value="UniProtKB-KW"/>
</dbReference>
<evidence type="ECO:0000313" key="8">
    <source>
        <dbReference type="Proteomes" id="UP001140949"/>
    </source>
</evidence>
<keyword evidence="3" id="KW-0936">Ethylene signaling pathway</keyword>
<dbReference type="InterPro" id="IPR036047">
    <property type="entry name" value="F-box-like_dom_sf"/>
</dbReference>
<organism evidence="7 8">
    <name type="scientific">Iris pallida</name>
    <name type="common">Sweet iris</name>
    <dbReference type="NCBI Taxonomy" id="29817"/>
    <lineage>
        <taxon>Eukaryota</taxon>
        <taxon>Viridiplantae</taxon>
        <taxon>Streptophyta</taxon>
        <taxon>Embryophyta</taxon>
        <taxon>Tracheophyta</taxon>
        <taxon>Spermatophyta</taxon>
        <taxon>Magnoliopsida</taxon>
        <taxon>Liliopsida</taxon>
        <taxon>Asparagales</taxon>
        <taxon>Iridaceae</taxon>
        <taxon>Iridoideae</taxon>
        <taxon>Irideae</taxon>
        <taxon>Iris</taxon>
    </lineage>
</organism>
<keyword evidence="4" id="KW-0833">Ubl conjugation pathway</keyword>
<dbReference type="Proteomes" id="UP001140949">
    <property type="component" value="Unassembled WGS sequence"/>
</dbReference>
<evidence type="ECO:0000256" key="4">
    <source>
        <dbReference type="ARBA" id="ARBA00022786"/>
    </source>
</evidence>
<dbReference type="FunFam" id="3.80.10.10:FF:000451">
    <property type="entry name" value="EIN3-binding F-box protein 1"/>
    <property type="match status" value="1"/>
</dbReference>
<name>A0AAX6I326_IRIPA</name>
<keyword evidence="5" id="KW-0539">Nucleus</keyword>
<dbReference type="Gene3D" id="3.80.10.10">
    <property type="entry name" value="Ribonuclease Inhibitor"/>
    <property type="match status" value="3"/>
</dbReference>
<dbReference type="SMART" id="SM00256">
    <property type="entry name" value="FBOX"/>
    <property type="match status" value="1"/>
</dbReference>
<dbReference type="GO" id="GO:0019005">
    <property type="term" value="C:SCF ubiquitin ligase complex"/>
    <property type="evidence" value="ECO:0007669"/>
    <property type="project" value="TreeGrafter"/>
</dbReference>
<dbReference type="InterPro" id="IPR057207">
    <property type="entry name" value="FBXL15_LRR"/>
</dbReference>
<comment type="caution">
    <text evidence="7">The sequence shown here is derived from an EMBL/GenBank/DDBJ whole genome shotgun (WGS) entry which is preliminary data.</text>
</comment>
<dbReference type="FunFam" id="3.80.10.10:FF:000473">
    <property type="entry name" value="EIN3-binding F-box protein 1"/>
    <property type="match status" value="1"/>
</dbReference>
<dbReference type="SUPFAM" id="SSF81383">
    <property type="entry name" value="F-box domain"/>
    <property type="match status" value="1"/>
</dbReference>
<evidence type="ECO:0000259" key="6">
    <source>
        <dbReference type="SMART" id="SM00256"/>
    </source>
</evidence>
<protein>
    <submittedName>
        <fullName evidence="7">EIN3-binding F-box protein 1-like</fullName>
    </submittedName>
</protein>
<dbReference type="GO" id="GO:0005634">
    <property type="term" value="C:nucleus"/>
    <property type="evidence" value="ECO:0007669"/>
    <property type="project" value="UniProtKB-SubCell"/>
</dbReference>
<dbReference type="FunFam" id="3.80.10.10:FF:000595">
    <property type="entry name" value="EIN3-binding F-box protein 1"/>
    <property type="match status" value="1"/>
</dbReference>
<dbReference type="SMART" id="SM00367">
    <property type="entry name" value="LRR_CC"/>
    <property type="match status" value="13"/>
</dbReference>
<dbReference type="InterPro" id="IPR032675">
    <property type="entry name" value="LRR_dom_sf"/>
</dbReference>
<evidence type="ECO:0000256" key="3">
    <source>
        <dbReference type="ARBA" id="ARBA00022745"/>
    </source>
</evidence>
<dbReference type="CDD" id="cd22159">
    <property type="entry name" value="F-box_AtTIR1-like"/>
    <property type="match status" value="1"/>
</dbReference>
<dbReference type="InterPro" id="IPR006553">
    <property type="entry name" value="Leu-rich_rpt_Cys-con_subtyp"/>
</dbReference>
<sequence length="638" mass="68168">MPALVNLGGHDDIRFRGPLDRTLYCHPRKRSRLVVAKHQQQQKSRSIDTLPDECLFEILRRVPGSRDRSVSACVSKRWLSLLSSIRPFEIHQPTVSVLKSPRKSLPDLNFVAVDEEEEEEEEEEDNTGCLTRCLDGREATDARLAAIAVGTAGRGGLGKLMIGGSHPTRGVTDIGLSAVARGCPSLRVLSMWKLPSVTDQGLVEVAASCPMLEKLDLCRCPLITDKGLVAIAERCPNLTSLSVDSCSGIANEGLHAIGRLCPKLASVAIKDCPLVGDQGIAGLMCSASSTLAKMNLEGLNISDLSLACIGHYGKAVTSLYLTRLHNVAERGFWVMGNAHGLEKLRSIFITSCHGVTDVGLEAVAKGCPTLKQLRLNMCSYLSDVGLKAFAEKAFALEHLHLEECHRVTLVGVLSSLIICSGKLKTLSLVKCAGIKDISCFPRSLPLCGSLRSLTVHDCLGFTSSSLSVVGKICPNLVQLDLGGLVGLTDVGLLPLAERSNTGLVKVNLKGCANLTDAVISTLVKAHGSTLKELNLYDCNKLTDNILLAVAGSCTKLEDLDMSKAAITDYGVAVLASARHLNLQVLSLAGCSLLTTKILPLLGNMGSSLLGLNLKNCNNISTNGIASLEEKMYWCDILS</sequence>
<gene>
    <name evidence="7" type="ORF">M6B38_276400</name>
</gene>
<evidence type="ECO:0000256" key="1">
    <source>
        <dbReference type="ARBA" id="ARBA00004123"/>
    </source>
</evidence>
<feature type="domain" description="F-box" evidence="6">
    <location>
        <begin position="50"/>
        <end position="91"/>
    </location>
</feature>
<evidence type="ECO:0000256" key="5">
    <source>
        <dbReference type="ARBA" id="ARBA00023242"/>
    </source>
</evidence>